<proteinExistence type="predicted"/>
<keyword evidence="2" id="KW-1185">Reference proteome</keyword>
<evidence type="ECO:0000313" key="1">
    <source>
        <dbReference type="EMBL" id="KAK8727823.1"/>
    </source>
</evidence>
<accession>A0AAW0WJH9</accession>
<evidence type="ECO:0000313" key="2">
    <source>
        <dbReference type="Proteomes" id="UP001445076"/>
    </source>
</evidence>
<dbReference type="Proteomes" id="UP001445076">
    <property type="component" value="Unassembled WGS sequence"/>
</dbReference>
<dbReference type="AlphaFoldDB" id="A0AAW0WJH9"/>
<sequence length="225" mass="25309">MESIAVAAPAMTLSAEAPLISMLPEIEDTASQNILSRKRRTNFADISDLNSDGNFQKEMVFAFAAAMLSTIPILLGNENDVNAGVRKKRQIGPYQELHDPDFRSYISYTQSPEEFSTMPFFSGYTYKRIMTSSPGTDFFHIHNSSTTTPDTDKDATAPLREETGVVNDALGELLKDLLKWSQEKVKNKPLLPLLIDLALDKYSGNPNPADKLVRTAYKKWKNYWY</sequence>
<organism evidence="1 2">
    <name type="scientific">Cherax quadricarinatus</name>
    <name type="common">Australian red claw crayfish</name>
    <dbReference type="NCBI Taxonomy" id="27406"/>
    <lineage>
        <taxon>Eukaryota</taxon>
        <taxon>Metazoa</taxon>
        <taxon>Ecdysozoa</taxon>
        <taxon>Arthropoda</taxon>
        <taxon>Crustacea</taxon>
        <taxon>Multicrustacea</taxon>
        <taxon>Malacostraca</taxon>
        <taxon>Eumalacostraca</taxon>
        <taxon>Eucarida</taxon>
        <taxon>Decapoda</taxon>
        <taxon>Pleocyemata</taxon>
        <taxon>Astacidea</taxon>
        <taxon>Parastacoidea</taxon>
        <taxon>Parastacidae</taxon>
        <taxon>Cherax</taxon>
    </lineage>
</organism>
<comment type="caution">
    <text evidence="1">The sequence shown here is derived from an EMBL/GenBank/DDBJ whole genome shotgun (WGS) entry which is preliminary data.</text>
</comment>
<reference evidence="1 2" key="1">
    <citation type="journal article" date="2024" name="BMC Genomics">
        <title>Genome assembly of redclaw crayfish (Cherax quadricarinatus) provides insights into its immune adaptation and hypoxia tolerance.</title>
        <authorList>
            <person name="Liu Z."/>
            <person name="Zheng J."/>
            <person name="Li H."/>
            <person name="Fang K."/>
            <person name="Wang S."/>
            <person name="He J."/>
            <person name="Zhou D."/>
            <person name="Weng S."/>
            <person name="Chi M."/>
            <person name="Gu Z."/>
            <person name="He J."/>
            <person name="Li F."/>
            <person name="Wang M."/>
        </authorList>
    </citation>
    <scope>NUCLEOTIDE SEQUENCE [LARGE SCALE GENOMIC DNA]</scope>
    <source>
        <strain evidence="1">ZL_2023a</strain>
    </source>
</reference>
<dbReference type="EMBL" id="JARKIK010000074">
    <property type="protein sequence ID" value="KAK8727823.1"/>
    <property type="molecule type" value="Genomic_DNA"/>
</dbReference>
<gene>
    <name evidence="1" type="ORF">OTU49_009476</name>
</gene>
<protein>
    <submittedName>
        <fullName evidence="1">Uncharacterized protein</fullName>
    </submittedName>
</protein>
<name>A0AAW0WJH9_CHEQU</name>